<keyword evidence="2" id="KW-0732">Signal</keyword>
<reference evidence="4 5" key="1">
    <citation type="journal article" date="2014" name="Int. J. Syst. Evol. Microbiol.">
        <title>Complete genome sequence of Corynebacterium casei LMG S-19264T (=DSM 44701T), isolated from a smear-ripened cheese.</title>
        <authorList>
            <consortium name="US DOE Joint Genome Institute (JGI-PGF)"/>
            <person name="Walter F."/>
            <person name="Albersmeier A."/>
            <person name="Kalinowski J."/>
            <person name="Ruckert C."/>
        </authorList>
    </citation>
    <scope>NUCLEOTIDE SEQUENCE [LARGE SCALE GENOMIC DNA]</scope>
    <source>
        <strain evidence="4 5">CGMCC 1.12925</strain>
    </source>
</reference>
<proteinExistence type="predicted"/>
<name>A0A916ZWJ1_9FLAO</name>
<sequence length="145" mass="16621">MKKLFALVFAIALSSTSVFAQEQKISDKKFDMFVEVFQTIQQENNKAQMEMAGIIEGEGLTTERFNEIYQAEQNPQQDSDASAEEKKQHAAAMTKLEAKNKELQGMMEAKIKEKGLTMEDYQQIYQKVQTDPEMQQKLMARLQGQ</sequence>
<dbReference type="Pfam" id="PF13767">
    <property type="entry name" value="DUF4168"/>
    <property type="match status" value="2"/>
</dbReference>
<comment type="caution">
    <text evidence="4">The sequence shown here is derived from an EMBL/GenBank/DDBJ whole genome shotgun (WGS) entry which is preliminary data.</text>
</comment>
<evidence type="ECO:0000259" key="3">
    <source>
        <dbReference type="Pfam" id="PF13767"/>
    </source>
</evidence>
<dbReference type="RefSeq" id="WP_188406382.1">
    <property type="nucleotide sequence ID" value="NZ_BMGL01000009.1"/>
</dbReference>
<feature type="domain" description="DUF4168" evidence="3">
    <location>
        <begin position="22"/>
        <end position="74"/>
    </location>
</feature>
<feature type="chain" id="PRO_5036860752" description="DUF4168 domain-containing protein" evidence="2">
    <location>
        <begin position="21"/>
        <end position="145"/>
    </location>
</feature>
<accession>A0A916ZWJ1</accession>
<feature type="signal peptide" evidence="2">
    <location>
        <begin position="1"/>
        <end position="20"/>
    </location>
</feature>
<dbReference type="EMBL" id="BMGL01000009">
    <property type="protein sequence ID" value="GGE16024.1"/>
    <property type="molecule type" value="Genomic_DNA"/>
</dbReference>
<organism evidence="4 5">
    <name type="scientific">Psychroflexus salis</name>
    <dbReference type="NCBI Taxonomy" id="1526574"/>
    <lineage>
        <taxon>Bacteria</taxon>
        <taxon>Pseudomonadati</taxon>
        <taxon>Bacteroidota</taxon>
        <taxon>Flavobacteriia</taxon>
        <taxon>Flavobacteriales</taxon>
        <taxon>Flavobacteriaceae</taxon>
        <taxon>Psychroflexus</taxon>
    </lineage>
</organism>
<evidence type="ECO:0000313" key="4">
    <source>
        <dbReference type="EMBL" id="GGE16024.1"/>
    </source>
</evidence>
<feature type="compositionally biased region" description="Polar residues" evidence="1">
    <location>
        <begin position="71"/>
        <end position="80"/>
    </location>
</feature>
<evidence type="ECO:0000313" key="5">
    <source>
        <dbReference type="Proteomes" id="UP000599688"/>
    </source>
</evidence>
<dbReference type="InterPro" id="IPR025433">
    <property type="entry name" value="DUF4168"/>
</dbReference>
<dbReference type="Proteomes" id="UP000599688">
    <property type="component" value="Unassembled WGS sequence"/>
</dbReference>
<feature type="domain" description="DUF4168" evidence="3">
    <location>
        <begin position="79"/>
        <end position="137"/>
    </location>
</feature>
<protein>
    <recommendedName>
        <fullName evidence="3">DUF4168 domain-containing protein</fullName>
    </recommendedName>
</protein>
<dbReference type="AlphaFoldDB" id="A0A916ZWJ1"/>
<keyword evidence="5" id="KW-1185">Reference proteome</keyword>
<gene>
    <name evidence="4" type="ORF">GCM10010831_16690</name>
</gene>
<evidence type="ECO:0000256" key="2">
    <source>
        <dbReference type="SAM" id="SignalP"/>
    </source>
</evidence>
<evidence type="ECO:0000256" key="1">
    <source>
        <dbReference type="SAM" id="MobiDB-lite"/>
    </source>
</evidence>
<feature type="region of interest" description="Disordered" evidence="1">
    <location>
        <begin position="69"/>
        <end position="92"/>
    </location>
</feature>